<dbReference type="EMBL" id="LN906597">
    <property type="protein sequence ID" value="CUT18347.1"/>
    <property type="molecule type" value="Genomic_DNA"/>
</dbReference>
<protein>
    <submittedName>
        <fullName evidence="1">Uncharacterized protein</fullName>
    </submittedName>
</protein>
<feature type="non-terminal residue" evidence="1">
    <location>
        <position position="655"/>
    </location>
</feature>
<reference evidence="2" key="1">
    <citation type="submission" date="2015-11" db="EMBL/GenBank/DDBJ databases">
        <authorList>
            <person name="Seth-Smith H.M.B."/>
        </authorList>
    </citation>
    <scope>NUCLEOTIDE SEQUENCE [LARGE SCALE GENOMIC DNA]</scope>
    <source>
        <strain evidence="2">2013Ark11</strain>
    </source>
</reference>
<accession>A0A0S4M4V4</accession>
<dbReference type="AlphaFoldDB" id="A0A0S4M4V4"/>
<sequence length="655" mass="75175">MIYSCLQLTASLSLSDTSVITDTYLINSDTAEFGHQLPKEKSKSVLENIYPEETVPENKKRPYRIEKQTFTRSLHYTNCNSNNLPFSVIMPRTKQTYLNRRKINLSPKELRAGKLLFTKNRYDNNLNSSTFPSSMLISEELQTKINQLKMMSTSPQKRKELILLKAYKKTYQIDIHLAQQRDFLFPHLADLEYISEFFDHILSTDWNQGNTTLLQIKQQQQLCKKIFESRKDLELFAPDWNKIDEELEEQAKRTTISSRACNEDLAQIIKTHCMIGISNLRDSRKAAAKNALDIRQNLLLIIDHFHNNPKMLAQTFFKINTSLTSKNNYVLAKKLNSLIVKLGHQKSEKNQVIVYTSSALLLPKLKSLQNTISQQEKLNSSKGFARTCRAVISIVAALEDQCTNQGLKLTTNFDDQEINPELGCDLEELHNCKQEAMNANLYYELRETAWWNWGKILLDMLLDTLPLDPPLREGLLEDAIDSCEDNTATNCPLEKLAIIVNQVLKLQHNTTSEVCETTLSKCITALESKLRHTKRAQEKNTSPSWSESFGQSFIGRTVLHYLHSTSAITNVFGTVSRAQAERTKLQAYRSHFHKNLDALQSMLPPNLSNKVEILVKNPDWDQAKKEVQRFVDWNVNLDKKLAQNEKEVNNSNAIT</sequence>
<gene>
    <name evidence="1" type="ORF">Ark11_1552</name>
</gene>
<dbReference type="STRING" id="1561003.Ark11_1552"/>
<organism evidence="1 2">
    <name type="scientific">Candidatus Ichthyocystis hellenicum</name>
    <dbReference type="NCBI Taxonomy" id="1561003"/>
    <lineage>
        <taxon>Bacteria</taxon>
        <taxon>Pseudomonadati</taxon>
        <taxon>Pseudomonadota</taxon>
        <taxon>Betaproteobacteria</taxon>
        <taxon>Burkholderiales</taxon>
        <taxon>Candidatus Ichthyocystis</taxon>
    </lineage>
</organism>
<evidence type="ECO:0000313" key="1">
    <source>
        <dbReference type="EMBL" id="CUT18347.1"/>
    </source>
</evidence>
<name>A0A0S4M4V4_9BURK</name>
<proteinExistence type="predicted"/>
<keyword evidence="2" id="KW-1185">Reference proteome</keyword>
<evidence type="ECO:0000313" key="2">
    <source>
        <dbReference type="Proteomes" id="UP000198651"/>
    </source>
</evidence>
<dbReference type="Proteomes" id="UP000198651">
    <property type="component" value="Chromosome I"/>
</dbReference>